<protein>
    <recommendedName>
        <fullName evidence="1">Mannosyl-3-phosphoglycerate synthase</fullName>
        <ecNumber evidence="1">2.4.1.217</ecNumber>
    </recommendedName>
</protein>
<dbReference type="Gene3D" id="3.90.550.10">
    <property type="entry name" value="Spore Coat Polysaccharide Biosynthesis Protein SpsA, Chain A"/>
    <property type="match status" value="1"/>
</dbReference>
<dbReference type="Pfam" id="PF09488">
    <property type="entry name" value="Osmo_MPGsynth"/>
    <property type="match status" value="1"/>
</dbReference>
<dbReference type="AlphaFoldDB" id="A0A7C4FGQ6"/>
<keyword evidence="2" id="KW-0808">Transferase</keyword>
<evidence type="ECO:0000313" key="2">
    <source>
        <dbReference type="EMBL" id="HGI87110.1"/>
    </source>
</evidence>
<accession>A0A7C4FGQ6</accession>
<dbReference type="EMBL" id="DTFF01000014">
    <property type="protein sequence ID" value="HGI87110.1"/>
    <property type="molecule type" value="Genomic_DNA"/>
</dbReference>
<dbReference type="EC" id="2.4.1.217" evidence="1"/>
<dbReference type="GO" id="GO:0005737">
    <property type="term" value="C:cytoplasm"/>
    <property type="evidence" value="ECO:0007669"/>
    <property type="project" value="InterPro"/>
</dbReference>
<gene>
    <name evidence="2" type="primary">mpgS</name>
    <name evidence="2" type="ORF">ENV14_01745</name>
</gene>
<evidence type="ECO:0000256" key="1">
    <source>
        <dbReference type="NCBIfam" id="TIGR02460"/>
    </source>
</evidence>
<dbReference type="NCBIfam" id="TIGR02460">
    <property type="entry name" value="osmo_MPGsynth"/>
    <property type="match status" value="1"/>
</dbReference>
<organism evidence="2">
    <name type="scientific">Ignisphaera aggregans</name>
    <dbReference type="NCBI Taxonomy" id="334771"/>
    <lineage>
        <taxon>Archaea</taxon>
        <taxon>Thermoproteota</taxon>
        <taxon>Thermoprotei</taxon>
        <taxon>Desulfurococcales</taxon>
        <taxon>Desulfurococcaceae</taxon>
        <taxon>Ignisphaera</taxon>
    </lineage>
</organism>
<dbReference type="GO" id="GO:0051479">
    <property type="term" value="P:mannosylglycerate biosynthetic process"/>
    <property type="evidence" value="ECO:0007669"/>
    <property type="project" value="InterPro"/>
</dbReference>
<dbReference type="InterPro" id="IPR029044">
    <property type="entry name" value="Nucleotide-diphossugar_trans"/>
</dbReference>
<dbReference type="InterPro" id="IPR012812">
    <property type="entry name" value="Osmo_MPG_synth"/>
</dbReference>
<proteinExistence type="predicted"/>
<reference evidence="2" key="1">
    <citation type="journal article" date="2020" name="mSystems">
        <title>Genome- and Community-Level Interaction Insights into Carbon Utilization and Element Cycling Functions of Hydrothermarchaeota in Hydrothermal Sediment.</title>
        <authorList>
            <person name="Zhou Z."/>
            <person name="Liu Y."/>
            <person name="Xu W."/>
            <person name="Pan J."/>
            <person name="Luo Z.H."/>
            <person name="Li M."/>
        </authorList>
    </citation>
    <scope>NUCLEOTIDE SEQUENCE [LARGE SCALE GENOMIC DNA]</scope>
    <source>
        <strain evidence="2">SpSt-732</strain>
    </source>
</reference>
<sequence>MFTGYPAKFEVFGAVKVYELVKIYSLFAYGFEKPGVVSLPRLKDLEDVAQKTVFIVPIKNEEPVTFEGVLKAIPHHSPIVVVSNSSLRPFNRYKVELDIAKSIYKMSGKTIVVVHQRDPIIAEKLRESLPEMLDEDGLVRNGKGEGMLIGALIADALRAENIAFVDADNHIPSTVLEYALIYYTMLSFSESKYKMIRIMWAHKGWTTEEFFLRRFGRVSTAINTVLNKVLSFKRKRETDIIKTSNSGEHAMSMDLVKMVEWGSGFSIETQELVSILEKCYIDLDNGYCPALPENIEIYQVESLSPHIHAEKGDEHIAEMLIASLSAIYHSKLADEKSKIYILNVAKELGYAEELPKIPRYRYPEMNARELLDALASESKLSIVLT</sequence>
<keyword evidence="2" id="KW-0328">Glycosyltransferase</keyword>
<dbReference type="GO" id="GO:0050504">
    <property type="term" value="F:mannosyl-3-phosphoglycerate synthase activity"/>
    <property type="evidence" value="ECO:0007669"/>
    <property type="project" value="UniProtKB-UniRule"/>
</dbReference>
<comment type="caution">
    <text evidence="2">The sequence shown here is derived from an EMBL/GenBank/DDBJ whole genome shotgun (WGS) entry which is preliminary data.</text>
</comment>
<name>A0A7C4FGQ6_9CREN</name>